<reference evidence="10" key="1">
    <citation type="submission" date="2019-03" db="EMBL/GenBank/DDBJ databases">
        <authorList>
            <person name="Mank J."/>
            <person name="Almeida P."/>
        </authorList>
    </citation>
    <scope>NUCLEOTIDE SEQUENCE</scope>
    <source>
        <strain evidence="10">78183</strain>
    </source>
</reference>
<evidence type="ECO:0000256" key="4">
    <source>
        <dbReference type="ARBA" id="ARBA00022989"/>
    </source>
</evidence>
<evidence type="ECO:0000256" key="2">
    <source>
        <dbReference type="ARBA" id="ARBA00022692"/>
    </source>
</evidence>
<feature type="transmembrane region" description="Helical" evidence="7">
    <location>
        <begin position="922"/>
        <end position="943"/>
    </location>
</feature>
<proteinExistence type="predicted"/>
<keyword evidence="5 7" id="KW-0472">Membrane</keyword>
<organism evidence="10">
    <name type="scientific">Salix viminalis</name>
    <name type="common">Common osier</name>
    <name type="synonym">Basket willow</name>
    <dbReference type="NCBI Taxonomy" id="40686"/>
    <lineage>
        <taxon>Eukaryota</taxon>
        <taxon>Viridiplantae</taxon>
        <taxon>Streptophyta</taxon>
        <taxon>Embryophyta</taxon>
        <taxon>Tracheophyta</taxon>
        <taxon>Spermatophyta</taxon>
        <taxon>Magnoliopsida</taxon>
        <taxon>eudicotyledons</taxon>
        <taxon>Gunneridae</taxon>
        <taxon>Pentapetalae</taxon>
        <taxon>rosids</taxon>
        <taxon>fabids</taxon>
        <taxon>Malpighiales</taxon>
        <taxon>Salicaceae</taxon>
        <taxon>Saliceae</taxon>
        <taxon>Salix</taxon>
    </lineage>
</organism>
<evidence type="ECO:0000256" key="1">
    <source>
        <dbReference type="ARBA" id="ARBA00004167"/>
    </source>
</evidence>
<keyword evidence="3 8" id="KW-0732">Signal</keyword>
<evidence type="ECO:0000256" key="8">
    <source>
        <dbReference type="SAM" id="SignalP"/>
    </source>
</evidence>
<dbReference type="InterPro" id="IPR015943">
    <property type="entry name" value="WD40/YVTN_repeat-like_dom_sf"/>
</dbReference>
<dbReference type="PANTHER" id="PTHR21419:SF23">
    <property type="entry name" value="PROTEIN DEFECTIVE IN EXINE FORMATION 1"/>
    <property type="match status" value="1"/>
</dbReference>
<feature type="signal peptide" evidence="8">
    <location>
        <begin position="1"/>
        <end position="22"/>
    </location>
</feature>
<feature type="transmembrane region" description="Helical" evidence="7">
    <location>
        <begin position="891"/>
        <end position="910"/>
    </location>
</feature>
<keyword evidence="2 7" id="KW-0812">Transmembrane</keyword>
<evidence type="ECO:0000256" key="3">
    <source>
        <dbReference type="ARBA" id="ARBA00022729"/>
    </source>
</evidence>
<dbReference type="InterPro" id="IPR056376">
    <property type="entry name" value="DEX1_C"/>
</dbReference>
<dbReference type="SUPFAM" id="SSF69318">
    <property type="entry name" value="Integrin alpha N-terminal domain"/>
    <property type="match status" value="1"/>
</dbReference>
<sequence length="975" mass="108771">MKPPAIRVFLICFLLFTSSIHGEDSNKSKFRDREATDDALGYPDIDEDALLNTQCPRNLELRWQTEVSSSVYATPLIADINSDGKLDVVVPSFVHYLEALEGSDGEKIPGWPAFHQSTVHASPLLYDIDKDGVREIALATYNGEVLFFRVSGYMMTDKLEVPRRRVKKNWYVGLDQDPVDRSHPDVNDDQLVLEATEKKSESPAVGIVTLHHGWKEMNELLSLSIPNATLHSKLTTDPLRDSSTEDVEIIMLYDIFLVMLNAKKKLVGGNMNCIVHSSNNPSGGTRKRQNLGVNPHDTAGDTHQHTPETNSLISTSTKNSHPANASIETEKKMSENQTETIIKLSSQVYNSSVGAGSNGTDNAQNGINNTQNGTITVEKETNSGSESKENDHENVHVATVENEEGLEADADSSFEIFRESDELADEYNYDYDDYVNESMWGDEQWSERKHEMLEDYVNIDSHILCTPVIADIDSDGVAEMIVAVSYFFDHEYYDNPEHLKELGDIDVGKYVASSIVVFNLDTKQVKWSRELDLSTSTAKFRAYIYSSPSVVDLDGDGNLDILVGTSFGLFYVLDHHGNIRKNFPLEMAEIQGAVVAADINDDGKIELVTTDVHGNVAAWTSQGKNIWEMHLKSLVSQGPTLGDVDGDGHTDVVVPTLSGNIYVLSGKDGSIVRPYPYRTHGRVMNQVLLLDLSKRGEKNKGLTLVTTSFDGYLYLIDGPTSCADVVDIDIASCLADNVDGGDDLDLIVSTMNGNVFCFSTPAWRSTNQGRNNVANRYNREGLYITPSSRSFRDEEGKNFWVEFEIVDKYRMPSGSQAPYNVTTTLLVPGNYQGERQIKQNQIFDRPGKYRIKLPTVGVRTTGTVLVEMVDKNGLYFSDDFSLTFHMHYYKLLKWLLVSPMLGMFGVLVILRPQEADHKKFLAVDILQIFGYIGFQGKVIALTFLEGQNMLLAIVSEFCLWWCALLVFLHRVIGCA</sequence>
<feature type="compositionally biased region" description="Polar residues" evidence="6">
    <location>
        <begin position="351"/>
        <end position="363"/>
    </location>
</feature>
<feature type="compositionally biased region" description="Low complexity" evidence="6">
    <location>
        <begin position="364"/>
        <end position="373"/>
    </location>
</feature>
<dbReference type="Pfam" id="PF23722">
    <property type="entry name" value="Beta-sand_DEX1"/>
    <property type="match status" value="1"/>
</dbReference>
<evidence type="ECO:0000256" key="5">
    <source>
        <dbReference type="ARBA" id="ARBA00023136"/>
    </source>
</evidence>
<accession>A0A6N2MN09</accession>
<feature type="chain" id="PRO_5026978711" description="DEX1 C-terminal domain-containing protein" evidence="8">
    <location>
        <begin position="23"/>
        <end position="975"/>
    </location>
</feature>
<keyword evidence="4 7" id="KW-1133">Transmembrane helix</keyword>
<evidence type="ECO:0000259" key="9">
    <source>
        <dbReference type="Pfam" id="PF23722"/>
    </source>
</evidence>
<protein>
    <recommendedName>
        <fullName evidence="9">DEX1 C-terminal domain-containing protein</fullName>
    </recommendedName>
</protein>
<gene>
    <name evidence="10" type="ORF">SVIM_LOCUS396773</name>
</gene>
<comment type="subcellular location">
    <subcellularLocation>
        <location evidence="1">Membrane</location>
        <topology evidence="1">Single-pass membrane protein</topology>
    </subcellularLocation>
</comment>
<feature type="region of interest" description="Disordered" evidence="6">
    <location>
        <begin position="351"/>
        <end position="373"/>
    </location>
</feature>
<dbReference type="InterPro" id="IPR013517">
    <property type="entry name" value="FG-GAP"/>
</dbReference>
<dbReference type="Pfam" id="PF13517">
    <property type="entry name" value="FG-GAP_3"/>
    <property type="match status" value="1"/>
</dbReference>
<name>A0A6N2MN09_SALVM</name>
<dbReference type="GO" id="GO:0016020">
    <property type="term" value="C:membrane"/>
    <property type="evidence" value="ECO:0007669"/>
    <property type="project" value="UniProtKB-SubCell"/>
</dbReference>
<evidence type="ECO:0000256" key="6">
    <source>
        <dbReference type="SAM" id="MobiDB-lite"/>
    </source>
</evidence>
<dbReference type="InterPro" id="IPR028994">
    <property type="entry name" value="Integrin_alpha_N"/>
</dbReference>
<evidence type="ECO:0000256" key="7">
    <source>
        <dbReference type="SAM" id="Phobius"/>
    </source>
</evidence>
<feature type="domain" description="DEX1 C-terminal" evidence="9">
    <location>
        <begin position="781"/>
        <end position="885"/>
    </location>
</feature>
<feature type="region of interest" description="Disordered" evidence="6">
    <location>
        <begin position="278"/>
        <end position="337"/>
    </location>
</feature>
<dbReference type="AlphaFoldDB" id="A0A6N2MN09"/>
<dbReference type="InterPro" id="IPR045232">
    <property type="entry name" value="FAM234"/>
</dbReference>
<dbReference type="PANTHER" id="PTHR21419">
    <property type="match status" value="1"/>
</dbReference>
<dbReference type="Gene3D" id="2.130.10.10">
    <property type="entry name" value="YVTN repeat-like/Quinoprotein amine dehydrogenase"/>
    <property type="match status" value="1"/>
</dbReference>
<feature type="transmembrane region" description="Helical" evidence="7">
    <location>
        <begin position="949"/>
        <end position="968"/>
    </location>
</feature>
<feature type="compositionally biased region" description="Polar residues" evidence="6">
    <location>
        <begin position="307"/>
        <end position="327"/>
    </location>
</feature>
<dbReference type="EMBL" id="CAADRP010001896">
    <property type="protein sequence ID" value="VFU55694.1"/>
    <property type="molecule type" value="Genomic_DNA"/>
</dbReference>
<evidence type="ECO:0000313" key="10">
    <source>
        <dbReference type="EMBL" id="VFU55694.1"/>
    </source>
</evidence>